<dbReference type="AlphaFoldDB" id="A0A368X7G7"/>
<dbReference type="InterPro" id="IPR036634">
    <property type="entry name" value="PRD_sf"/>
</dbReference>
<keyword evidence="4" id="KW-1185">Reference proteome</keyword>
<name>A0A368X7G7_9BACI</name>
<proteinExistence type="predicted"/>
<dbReference type="GO" id="GO:0003723">
    <property type="term" value="F:RNA binding"/>
    <property type="evidence" value="ECO:0007669"/>
    <property type="project" value="InterPro"/>
</dbReference>
<dbReference type="OrthoDB" id="9813552at2"/>
<dbReference type="SUPFAM" id="SSF50151">
    <property type="entry name" value="SacY-like RNA-binding domain"/>
    <property type="match status" value="1"/>
</dbReference>
<dbReference type="PANTHER" id="PTHR30185:SF15">
    <property type="entry name" value="CRYPTIC BETA-GLUCOSIDE BGL OPERON ANTITERMINATOR"/>
    <property type="match status" value="1"/>
</dbReference>
<evidence type="ECO:0000256" key="1">
    <source>
        <dbReference type="ARBA" id="ARBA00022737"/>
    </source>
</evidence>
<evidence type="ECO:0000313" key="4">
    <source>
        <dbReference type="Proteomes" id="UP000252585"/>
    </source>
</evidence>
<dbReference type="InterPro" id="IPR011608">
    <property type="entry name" value="PRD"/>
</dbReference>
<comment type="caution">
    <text evidence="3">The sequence shown here is derived from an EMBL/GenBank/DDBJ whole genome shotgun (WGS) entry which is preliminary data.</text>
</comment>
<evidence type="ECO:0000259" key="2">
    <source>
        <dbReference type="PROSITE" id="PS51372"/>
    </source>
</evidence>
<accession>A0A368X7G7</accession>
<dbReference type="GO" id="GO:0006355">
    <property type="term" value="P:regulation of DNA-templated transcription"/>
    <property type="evidence" value="ECO:0007669"/>
    <property type="project" value="InterPro"/>
</dbReference>
<feature type="domain" description="PRD" evidence="2">
    <location>
        <begin position="171"/>
        <end position="278"/>
    </location>
</feature>
<dbReference type="Pfam" id="PF00874">
    <property type="entry name" value="PRD"/>
    <property type="match status" value="2"/>
</dbReference>
<dbReference type="NCBIfam" id="NF046042">
    <property type="entry name" value="LicT"/>
    <property type="match status" value="1"/>
</dbReference>
<dbReference type="Gene3D" id="2.30.24.10">
    <property type="entry name" value="CAT RNA-binding domain"/>
    <property type="match status" value="1"/>
</dbReference>
<dbReference type="InterPro" id="IPR004341">
    <property type="entry name" value="CAT_RNA-bd_dom"/>
</dbReference>
<dbReference type="RefSeq" id="WP_114354297.1">
    <property type="nucleotide sequence ID" value="NZ_QPJJ01000019.1"/>
</dbReference>
<dbReference type="Pfam" id="PF03123">
    <property type="entry name" value="CAT_RBD"/>
    <property type="match status" value="1"/>
</dbReference>
<dbReference type="SMART" id="SM01061">
    <property type="entry name" value="CAT_RBD"/>
    <property type="match status" value="1"/>
</dbReference>
<dbReference type="PANTHER" id="PTHR30185">
    <property type="entry name" value="CRYPTIC BETA-GLUCOSIDE BGL OPERON ANTITERMINATOR"/>
    <property type="match status" value="1"/>
</dbReference>
<dbReference type="EMBL" id="QPJJ01000019">
    <property type="protein sequence ID" value="RCW63136.1"/>
    <property type="molecule type" value="Genomic_DNA"/>
</dbReference>
<organism evidence="3 4">
    <name type="scientific">Saliterribacillus persicus</name>
    <dbReference type="NCBI Taxonomy" id="930114"/>
    <lineage>
        <taxon>Bacteria</taxon>
        <taxon>Bacillati</taxon>
        <taxon>Bacillota</taxon>
        <taxon>Bacilli</taxon>
        <taxon>Bacillales</taxon>
        <taxon>Bacillaceae</taxon>
        <taxon>Saliterribacillus</taxon>
    </lineage>
</organism>
<dbReference type="Gene3D" id="1.10.1790.10">
    <property type="entry name" value="PRD domain"/>
    <property type="match status" value="2"/>
</dbReference>
<feature type="domain" description="PRD" evidence="2">
    <location>
        <begin position="65"/>
        <end position="170"/>
    </location>
</feature>
<evidence type="ECO:0000313" key="3">
    <source>
        <dbReference type="EMBL" id="RCW63136.1"/>
    </source>
</evidence>
<dbReference type="Proteomes" id="UP000252585">
    <property type="component" value="Unassembled WGS sequence"/>
</dbReference>
<dbReference type="SUPFAM" id="SSF63520">
    <property type="entry name" value="PTS-regulatory domain, PRD"/>
    <property type="match status" value="2"/>
</dbReference>
<keyword evidence="1" id="KW-0677">Repeat</keyword>
<gene>
    <name evidence="3" type="ORF">DFR57_11912</name>
</gene>
<dbReference type="InterPro" id="IPR036650">
    <property type="entry name" value="CAT_RNA-bd_dom_sf"/>
</dbReference>
<sequence>MKILKILNNNVIVSVKDDEEEVIVMGRGIAFNKKTGDEIDENKIDKIFTLEDENITTKFKTLIADIPIEYMELSEKIINYAKMELGKKLDNSIYISLTDHVHFAIERYNNNIPIKNGLLWETKQLYKEEFEIAIEALNMIFEQFHIILPEDEAGFIALHLVNAQFSEDMSNVVDMTKVTQDILTIIKYHFKIDFDDNSLNYYRFITHLKFLAHRLVKGDHYRSESEDDLLNVIKKKYPEAYKCTEKIKKFVESKHRYQLTEEEMLYLTIHIQRVVKNK</sequence>
<dbReference type="InterPro" id="IPR050661">
    <property type="entry name" value="BglG_antiterminators"/>
</dbReference>
<dbReference type="PROSITE" id="PS51372">
    <property type="entry name" value="PRD_2"/>
    <property type="match status" value="2"/>
</dbReference>
<reference evidence="3 4" key="1">
    <citation type="submission" date="2018-07" db="EMBL/GenBank/DDBJ databases">
        <title>Genomic Encyclopedia of Type Strains, Phase IV (KMG-IV): sequencing the most valuable type-strain genomes for metagenomic binning, comparative biology and taxonomic classification.</title>
        <authorList>
            <person name="Goeker M."/>
        </authorList>
    </citation>
    <scope>NUCLEOTIDE SEQUENCE [LARGE SCALE GENOMIC DNA]</scope>
    <source>
        <strain evidence="3 4">DSM 27696</strain>
    </source>
</reference>
<protein>
    <submittedName>
        <fullName evidence="3">BglG family transcriptional antiterminator</fullName>
    </submittedName>
</protein>